<comment type="caution">
    <text evidence="2">The sequence shown here is derived from an EMBL/GenBank/DDBJ whole genome shotgun (WGS) entry which is preliminary data.</text>
</comment>
<protein>
    <submittedName>
        <fullName evidence="2">DUF58 domain-containing protein</fullName>
    </submittedName>
</protein>
<reference evidence="2 3" key="1">
    <citation type="submission" date="2024-09" db="EMBL/GenBank/DDBJ databases">
        <authorList>
            <person name="Sun Q."/>
            <person name="Mori K."/>
        </authorList>
    </citation>
    <scope>NUCLEOTIDE SEQUENCE [LARGE SCALE GENOMIC DNA]</scope>
    <source>
        <strain evidence="2 3">CECT 8064</strain>
    </source>
</reference>
<keyword evidence="3" id="KW-1185">Reference proteome</keyword>
<dbReference type="PANTHER" id="PTHR33608">
    <property type="entry name" value="BLL2464 PROTEIN"/>
    <property type="match status" value="1"/>
</dbReference>
<evidence type="ECO:0000259" key="1">
    <source>
        <dbReference type="Pfam" id="PF01882"/>
    </source>
</evidence>
<feature type="domain" description="DUF58" evidence="1">
    <location>
        <begin position="61"/>
        <end position="246"/>
    </location>
</feature>
<proteinExistence type="predicted"/>
<dbReference type="Proteomes" id="UP001589645">
    <property type="component" value="Unassembled WGS sequence"/>
</dbReference>
<dbReference type="InterPro" id="IPR036465">
    <property type="entry name" value="vWFA_dom_sf"/>
</dbReference>
<dbReference type="SUPFAM" id="SSF53300">
    <property type="entry name" value="vWA-like"/>
    <property type="match status" value="1"/>
</dbReference>
<gene>
    <name evidence="2" type="ORF">ACFFUV_18390</name>
</gene>
<dbReference type="InterPro" id="IPR002881">
    <property type="entry name" value="DUF58"/>
</dbReference>
<dbReference type="Gene3D" id="3.40.50.410">
    <property type="entry name" value="von Willebrand factor, type A domain"/>
    <property type="match status" value="1"/>
</dbReference>
<dbReference type="Pfam" id="PF01882">
    <property type="entry name" value="DUF58"/>
    <property type="match status" value="1"/>
</dbReference>
<dbReference type="RefSeq" id="WP_390195644.1">
    <property type="nucleotide sequence ID" value="NZ_JBHMEP010000008.1"/>
</dbReference>
<evidence type="ECO:0000313" key="3">
    <source>
        <dbReference type="Proteomes" id="UP001589645"/>
    </source>
</evidence>
<accession>A0ABV5HRQ5</accession>
<evidence type="ECO:0000313" key="2">
    <source>
        <dbReference type="EMBL" id="MFB9136942.1"/>
    </source>
</evidence>
<dbReference type="PANTHER" id="PTHR33608:SF12">
    <property type="entry name" value="DUF58 DOMAIN-CONTAINING PROTEIN"/>
    <property type="match status" value="1"/>
</dbReference>
<dbReference type="EMBL" id="JBHMEP010000008">
    <property type="protein sequence ID" value="MFB9136942.1"/>
    <property type="molecule type" value="Genomic_DNA"/>
</dbReference>
<organism evidence="2 3">
    <name type="scientific">Vibrio olivae</name>
    <dbReference type="NCBI Taxonomy" id="1243002"/>
    <lineage>
        <taxon>Bacteria</taxon>
        <taxon>Pseudomonadati</taxon>
        <taxon>Pseudomonadota</taxon>
        <taxon>Gammaproteobacteria</taxon>
        <taxon>Vibrionales</taxon>
        <taxon>Vibrionaceae</taxon>
        <taxon>Vibrio</taxon>
    </lineage>
</organism>
<name>A0ABV5HRQ5_9VIBR</name>
<sequence length="319" mass="36543">MAVFSTETSSDDPRIHVSYSQLVRLQAYAGQFSFLPSLKAKNAFSGRHQSTLRGRGLNFEELRHYQLGDDIRNLDWKVTMRTGKPHVRSYTEEKDRNIILCVDQRSNMFFSSVEVMKSVVAAETAALCAWQVLKERDRVGMLLMSDEHLTSFKPTRSQHQLLNWLQQLTTINQALSVSSQSQPQQSLPQMVQRLARMHLRSSTIVILSDWLDASEDTFTHLKHLQQHNDVLSVMITDPLEARLPELAGSQSWVLGDGEYQLNLSAKSQFEKANDELTQQLEQKREWLLELMVVKRLPYIELNTSGSHLNQLRHAIGGRV</sequence>